<dbReference type="PANTHER" id="PTHR30383:SF26">
    <property type="entry name" value="SGNH HYDROLASE-TYPE ESTERASE DOMAIN-CONTAINING PROTEIN"/>
    <property type="match status" value="1"/>
</dbReference>
<evidence type="ECO:0000313" key="4">
    <source>
        <dbReference type="Proteomes" id="UP000078486"/>
    </source>
</evidence>
<protein>
    <recommendedName>
        <fullName evidence="2">SGNH hydrolase-type esterase domain-containing protein</fullName>
    </recommendedName>
</protein>
<dbReference type="Pfam" id="PF13472">
    <property type="entry name" value="Lipase_GDSL_2"/>
    <property type="match status" value="1"/>
</dbReference>
<dbReference type="InterPro" id="IPR036514">
    <property type="entry name" value="SGNH_hydro_sf"/>
</dbReference>
<dbReference type="InterPro" id="IPR013830">
    <property type="entry name" value="SGNH_hydro"/>
</dbReference>
<dbReference type="AlphaFoldDB" id="A0A178IKR3"/>
<dbReference type="Proteomes" id="UP000078486">
    <property type="component" value="Unassembled WGS sequence"/>
</dbReference>
<dbReference type="STRING" id="1184151.AW736_11245"/>
<dbReference type="SUPFAM" id="SSF52266">
    <property type="entry name" value="SGNH hydrolase"/>
    <property type="match status" value="1"/>
</dbReference>
<evidence type="ECO:0000313" key="3">
    <source>
        <dbReference type="EMBL" id="OAM89887.1"/>
    </source>
</evidence>
<dbReference type="RefSeq" id="WP_068770346.1">
    <property type="nucleotide sequence ID" value="NZ_CP109796.1"/>
</dbReference>
<dbReference type="OrthoDB" id="9763981at2"/>
<dbReference type="InterPro" id="IPR051532">
    <property type="entry name" value="Ester_Hydrolysis_Enzymes"/>
</dbReference>
<comment type="caution">
    <text evidence="3">The sequence shown here is derived from an EMBL/GenBank/DDBJ whole genome shotgun (WGS) entry which is preliminary data.</text>
</comment>
<reference evidence="3 4" key="1">
    <citation type="submission" date="2016-01" db="EMBL/GenBank/DDBJ databases">
        <title>High potential of lignocellulose degradation of a new Verrucomicrobia species.</title>
        <authorList>
            <person name="Wang Y."/>
            <person name="Shi Y."/>
            <person name="Qiu Z."/>
            <person name="Liu S."/>
            <person name="Yang H."/>
        </authorList>
    </citation>
    <scope>NUCLEOTIDE SEQUENCE [LARGE SCALE GENOMIC DNA]</scope>
    <source>
        <strain evidence="3 4">TSB47</strain>
    </source>
</reference>
<name>A0A178IKR3_9BACT</name>
<feature type="chain" id="PRO_5008089065" description="SGNH hydrolase-type esterase domain-containing protein" evidence="1">
    <location>
        <begin position="24"/>
        <end position="229"/>
    </location>
</feature>
<accession>A0A178IKR3</accession>
<feature type="domain" description="SGNH hydrolase-type esterase" evidence="2">
    <location>
        <begin position="50"/>
        <end position="214"/>
    </location>
</feature>
<gene>
    <name evidence="3" type="ORF">AW736_11245</name>
</gene>
<dbReference type="EMBL" id="LRRQ01000076">
    <property type="protein sequence ID" value="OAM89887.1"/>
    <property type="molecule type" value="Genomic_DNA"/>
</dbReference>
<dbReference type="Gene3D" id="3.40.50.1110">
    <property type="entry name" value="SGNH hydrolase"/>
    <property type="match status" value="1"/>
</dbReference>
<keyword evidence="1" id="KW-0732">Signal</keyword>
<evidence type="ECO:0000256" key="1">
    <source>
        <dbReference type="SAM" id="SignalP"/>
    </source>
</evidence>
<keyword evidence="4" id="KW-1185">Reference proteome</keyword>
<feature type="signal peptide" evidence="1">
    <location>
        <begin position="1"/>
        <end position="23"/>
    </location>
</feature>
<dbReference type="GO" id="GO:0004622">
    <property type="term" value="F:phosphatidylcholine lysophospholipase activity"/>
    <property type="evidence" value="ECO:0007669"/>
    <property type="project" value="TreeGrafter"/>
</dbReference>
<proteinExistence type="predicted"/>
<organism evidence="3 4">
    <name type="scientific">Termitidicoccus mucosus</name>
    <dbReference type="NCBI Taxonomy" id="1184151"/>
    <lineage>
        <taxon>Bacteria</taxon>
        <taxon>Pseudomonadati</taxon>
        <taxon>Verrucomicrobiota</taxon>
        <taxon>Opitutia</taxon>
        <taxon>Opitutales</taxon>
        <taxon>Opitutaceae</taxon>
        <taxon>Termitidicoccus</taxon>
    </lineage>
</organism>
<dbReference type="PANTHER" id="PTHR30383">
    <property type="entry name" value="THIOESTERASE 1/PROTEASE 1/LYSOPHOSPHOLIPASE L1"/>
    <property type="match status" value="1"/>
</dbReference>
<dbReference type="CDD" id="cd00229">
    <property type="entry name" value="SGNH_hydrolase"/>
    <property type="match status" value="1"/>
</dbReference>
<evidence type="ECO:0000259" key="2">
    <source>
        <dbReference type="Pfam" id="PF13472"/>
    </source>
</evidence>
<sequence>MKLKTLLALLLSSLVLAAGSARADDQPARKLSPSLRPVEDTPGLPRVFLIGDSVSMGYTLGVRQELVGKANVHRPPTNCGSSASGRQKIKEWLGAGKWDVIHFNFGLHDMKYLKPGRQNVPPDRYERYLKDIVKQLKATGATLVFATTTPVPEAVKNAHYERIPADVGRYNEIALRVMKENGVLIDDLHAVAGSNIAEYQIPNDVHFNKTGNAAFAKAVAASILSALKK</sequence>